<evidence type="ECO:0000256" key="4">
    <source>
        <dbReference type="ARBA" id="ARBA00022989"/>
    </source>
</evidence>
<dbReference type="GO" id="GO:0016020">
    <property type="term" value="C:membrane"/>
    <property type="evidence" value="ECO:0007669"/>
    <property type="project" value="UniProtKB-SubCell"/>
</dbReference>
<evidence type="ECO:0000256" key="6">
    <source>
        <dbReference type="SAM" id="Phobius"/>
    </source>
</evidence>
<dbReference type="InterPro" id="IPR043216">
    <property type="entry name" value="PAP-like"/>
</dbReference>
<evidence type="ECO:0000313" key="8">
    <source>
        <dbReference type="EMBL" id="TNY23691.1"/>
    </source>
</evidence>
<comment type="similarity">
    <text evidence="2">Belongs to the PA-phosphatase related phosphoesterase family.</text>
</comment>
<proteinExistence type="inferred from homology"/>
<dbReference type="PANTHER" id="PTHR10165">
    <property type="entry name" value="LIPID PHOSPHATE PHOSPHATASE"/>
    <property type="match status" value="1"/>
</dbReference>
<organism evidence="8 9">
    <name type="scientific">Rhodotorula diobovata</name>
    <dbReference type="NCBI Taxonomy" id="5288"/>
    <lineage>
        <taxon>Eukaryota</taxon>
        <taxon>Fungi</taxon>
        <taxon>Dikarya</taxon>
        <taxon>Basidiomycota</taxon>
        <taxon>Pucciniomycotina</taxon>
        <taxon>Microbotryomycetes</taxon>
        <taxon>Sporidiobolales</taxon>
        <taxon>Sporidiobolaceae</taxon>
        <taxon>Rhodotorula</taxon>
    </lineage>
</organism>
<sequence>MSADGRAWIQQRPSVGAWFKQHWVDLLTMAAMGAIGLGVYEAPPAPTRSFPITFADGEIVYPDIAYPLRKNIIPIWAAALIAFFVPFVVFIICQIRVRSFDDLNTATFGVLYSLINAAVFQVFIKWLIGGLRPHFLAVCKPNLAGIVQGDGYGNIMFDRSICTGDANEIADSLESMPSGHSTAAWAGLLFLSLYLNGKLKLFADYRPQFWKMIAFFAPPLGAFLISGSLTIDEYHHWYDVVAGGCIGSLSALAAYRMSYAAIWDFRFNHLPLPRAPPLAKHSHGPGSDSVASRRFPYTTESVGGVQPWAGQWRGERGAATLVAGAPGDAVKQRGGFASGGVGAGAGVGAAGMV</sequence>
<dbReference type="Proteomes" id="UP000311382">
    <property type="component" value="Unassembled WGS sequence"/>
</dbReference>
<accession>A0A5C5G758</accession>
<dbReference type="InterPro" id="IPR000326">
    <property type="entry name" value="PAP2/HPO"/>
</dbReference>
<evidence type="ECO:0000256" key="5">
    <source>
        <dbReference type="ARBA" id="ARBA00023136"/>
    </source>
</evidence>
<feature type="transmembrane region" description="Helical" evidence="6">
    <location>
        <begin position="179"/>
        <end position="197"/>
    </location>
</feature>
<evidence type="ECO:0000256" key="2">
    <source>
        <dbReference type="ARBA" id="ARBA00008816"/>
    </source>
</evidence>
<feature type="transmembrane region" description="Helical" evidence="6">
    <location>
        <begin position="21"/>
        <end position="40"/>
    </location>
</feature>
<name>A0A5C5G758_9BASI</name>
<dbReference type="AlphaFoldDB" id="A0A5C5G758"/>
<feature type="transmembrane region" description="Helical" evidence="6">
    <location>
        <begin position="237"/>
        <end position="255"/>
    </location>
</feature>
<dbReference type="Gene3D" id="1.20.144.10">
    <property type="entry name" value="Phosphatidic acid phosphatase type 2/haloperoxidase"/>
    <property type="match status" value="1"/>
</dbReference>
<dbReference type="OrthoDB" id="10030083at2759"/>
<reference evidence="8 9" key="1">
    <citation type="submission" date="2019-03" db="EMBL/GenBank/DDBJ databases">
        <title>Rhodosporidium diobovatum UCD-FST 08-225 genome sequencing, assembly, and annotation.</title>
        <authorList>
            <person name="Fakankun I.U."/>
            <person name="Fristensky B."/>
            <person name="Levin D.B."/>
        </authorList>
    </citation>
    <scope>NUCLEOTIDE SEQUENCE [LARGE SCALE GENOMIC DNA]</scope>
    <source>
        <strain evidence="8 9">UCD-FST 08-225</strain>
    </source>
</reference>
<feature type="transmembrane region" description="Helical" evidence="6">
    <location>
        <begin position="209"/>
        <end position="231"/>
    </location>
</feature>
<evidence type="ECO:0000256" key="1">
    <source>
        <dbReference type="ARBA" id="ARBA00004141"/>
    </source>
</evidence>
<dbReference type="GO" id="GO:0006644">
    <property type="term" value="P:phospholipid metabolic process"/>
    <property type="evidence" value="ECO:0007669"/>
    <property type="project" value="InterPro"/>
</dbReference>
<dbReference type="SUPFAM" id="SSF48317">
    <property type="entry name" value="Acid phosphatase/Vanadium-dependent haloperoxidase"/>
    <property type="match status" value="1"/>
</dbReference>
<dbReference type="STRING" id="5288.A0A5C5G758"/>
<dbReference type="PANTHER" id="PTHR10165:SF84">
    <property type="entry name" value="PHOSPHATIDIC ACID PHOSPHATASE BETA"/>
    <property type="match status" value="1"/>
</dbReference>
<dbReference type="GO" id="GO:0046839">
    <property type="term" value="P:phospholipid dephosphorylation"/>
    <property type="evidence" value="ECO:0007669"/>
    <property type="project" value="TreeGrafter"/>
</dbReference>
<comment type="caution">
    <text evidence="8">The sequence shown here is derived from an EMBL/GenBank/DDBJ whole genome shotgun (WGS) entry which is preliminary data.</text>
</comment>
<protein>
    <submittedName>
        <fullName evidence="8">Phosphatidate phosphatase</fullName>
    </submittedName>
</protein>
<dbReference type="InterPro" id="IPR036938">
    <property type="entry name" value="PAP2/HPO_sf"/>
</dbReference>
<evidence type="ECO:0000313" key="9">
    <source>
        <dbReference type="Proteomes" id="UP000311382"/>
    </source>
</evidence>
<dbReference type="EMBL" id="SOZI01000009">
    <property type="protein sequence ID" value="TNY23691.1"/>
    <property type="molecule type" value="Genomic_DNA"/>
</dbReference>
<dbReference type="GO" id="GO:0008195">
    <property type="term" value="F:phosphatidate phosphatase activity"/>
    <property type="evidence" value="ECO:0007669"/>
    <property type="project" value="TreeGrafter"/>
</dbReference>
<feature type="transmembrane region" description="Helical" evidence="6">
    <location>
        <begin position="105"/>
        <end position="128"/>
    </location>
</feature>
<gene>
    <name evidence="8" type="ORF">DMC30DRAFT_347130</name>
</gene>
<keyword evidence="9" id="KW-1185">Reference proteome</keyword>
<evidence type="ECO:0000256" key="3">
    <source>
        <dbReference type="ARBA" id="ARBA00022692"/>
    </source>
</evidence>
<comment type="subcellular location">
    <subcellularLocation>
        <location evidence="1">Membrane</location>
        <topology evidence="1">Multi-pass membrane protein</topology>
    </subcellularLocation>
</comment>
<feature type="transmembrane region" description="Helical" evidence="6">
    <location>
        <begin position="72"/>
        <end position="93"/>
    </location>
</feature>
<evidence type="ECO:0000259" key="7">
    <source>
        <dbReference type="SMART" id="SM00014"/>
    </source>
</evidence>
<dbReference type="SMART" id="SM00014">
    <property type="entry name" value="acidPPc"/>
    <property type="match status" value="1"/>
</dbReference>
<feature type="domain" description="Phosphatidic acid phosphatase type 2/haloperoxidase" evidence="7">
    <location>
        <begin position="110"/>
        <end position="255"/>
    </location>
</feature>
<keyword evidence="5 6" id="KW-0472">Membrane</keyword>
<keyword evidence="4 6" id="KW-1133">Transmembrane helix</keyword>
<keyword evidence="3 6" id="KW-0812">Transmembrane</keyword>
<dbReference type="CDD" id="cd03390">
    <property type="entry name" value="PAP2_containing_1_like"/>
    <property type="match status" value="1"/>
</dbReference>
<dbReference type="Pfam" id="PF01569">
    <property type="entry name" value="PAP2"/>
    <property type="match status" value="1"/>
</dbReference>